<accession>A0ACC0I173</accession>
<evidence type="ECO:0000313" key="2">
    <source>
        <dbReference type="Proteomes" id="UP001060215"/>
    </source>
</evidence>
<dbReference type="Proteomes" id="UP001060215">
    <property type="component" value="Chromosome 2"/>
</dbReference>
<comment type="caution">
    <text evidence="1">The sequence shown here is derived from an EMBL/GenBank/DDBJ whole genome shotgun (WGS) entry which is preliminary data.</text>
</comment>
<protein>
    <submittedName>
        <fullName evidence="1">Uncharacterized protein</fullName>
    </submittedName>
</protein>
<organism evidence="1 2">
    <name type="scientific">Camellia lanceoleosa</name>
    <dbReference type="NCBI Taxonomy" id="1840588"/>
    <lineage>
        <taxon>Eukaryota</taxon>
        <taxon>Viridiplantae</taxon>
        <taxon>Streptophyta</taxon>
        <taxon>Embryophyta</taxon>
        <taxon>Tracheophyta</taxon>
        <taxon>Spermatophyta</taxon>
        <taxon>Magnoliopsida</taxon>
        <taxon>eudicotyledons</taxon>
        <taxon>Gunneridae</taxon>
        <taxon>Pentapetalae</taxon>
        <taxon>asterids</taxon>
        <taxon>Ericales</taxon>
        <taxon>Theaceae</taxon>
        <taxon>Camellia</taxon>
    </lineage>
</organism>
<name>A0ACC0I173_9ERIC</name>
<gene>
    <name evidence="1" type="ORF">LOK49_LG04G03255</name>
</gene>
<keyword evidence="2" id="KW-1185">Reference proteome</keyword>
<proteinExistence type="predicted"/>
<sequence>MKDKAYLVTTNPTYPSKNFHICVPHPLFLHHQQQS</sequence>
<reference evidence="1 2" key="1">
    <citation type="journal article" date="2022" name="Plant J.">
        <title>Chromosome-level genome of Camellia lanceoleosa provides a valuable resource for understanding genome evolution and self-incompatibility.</title>
        <authorList>
            <person name="Gong W."/>
            <person name="Xiao S."/>
            <person name="Wang L."/>
            <person name="Liao Z."/>
            <person name="Chang Y."/>
            <person name="Mo W."/>
            <person name="Hu G."/>
            <person name="Li W."/>
            <person name="Zhao G."/>
            <person name="Zhu H."/>
            <person name="Hu X."/>
            <person name="Ji K."/>
            <person name="Xiang X."/>
            <person name="Song Q."/>
            <person name="Yuan D."/>
            <person name="Jin S."/>
            <person name="Zhang L."/>
        </authorList>
    </citation>
    <scope>NUCLEOTIDE SEQUENCE [LARGE SCALE GENOMIC DNA]</scope>
    <source>
        <strain evidence="1">SQ_2022a</strain>
    </source>
</reference>
<dbReference type="EMBL" id="CM045759">
    <property type="protein sequence ID" value="KAI8018465.1"/>
    <property type="molecule type" value="Genomic_DNA"/>
</dbReference>
<evidence type="ECO:0000313" key="1">
    <source>
        <dbReference type="EMBL" id="KAI8018465.1"/>
    </source>
</evidence>